<evidence type="ECO:0000256" key="1">
    <source>
        <dbReference type="SAM" id="Phobius"/>
    </source>
</evidence>
<accession>A0ABP9MF13</accession>
<feature type="transmembrane region" description="Helical" evidence="1">
    <location>
        <begin position="63"/>
        <end position="82"/>
    </location>
</feature>
<reference evidence="3" key="1">
    <citation type="journal article" date="2019" name="Int. J. Syst. Evol. Microbiol.">
        <title>The Global Catalogue of Microorganisms (GCM) 10K type strain sequencing project: providing services to taxonomists for standard genome sequencing and annotation.</title>
        <authorList>
            <consortium name="The Broad Institute Genomics Platform"/>
            <consortium name="The Broad Institute Genome Sequencing Center for Infectious Disease"/>
            <person name="Wu L."/>
            <person name="Ma J."/>
        </authorList>
    </citation>
    <scope>NUCLEOTIDE SEQUENCE [LARGE SCALE GENOMIC DNA]</scope>
    <source>
        <strain evidence="3">JCM 17706</strain>
    </source>
</reference>
<protein>
    <recommendedName>
        <fullName evidence="4">Major facilitator superfamily (MFS) profile domain-containing protein</fullName>
    </recommendedName>
</protein>
<keyword evidence="1" id="KW-1133">Transmembrane helix</keyword>
<sequence length="106" mass="11633">MATLALGNISLLIPISIINDYVKDRHYLLMGYLLLLGTVSAGLYTIGLAHLEAHFKGQELAHANSAFIFCYGIGILLGPTLIGQSMDTFKFFDFSAAMTCFFLAYM</sequence>
<proteinExistence type="predicted"/>
<gene>
    <name evidence="2" type="ORF">GCM10023260_01010</name>
</gene>
<dbReference type="EMBL" id="BAABIY010000002">
    <property type="protein sequence ID" value="GAA5094128.1"/>
    <property type="molecule type" value="Genomic_DNA"/>
</dbReference>
<evidence type="ECO:0008006" key="4">
    <source>
        <dbReference type="Google" id="ProtNLM"/>
    </source>
</evidence>
<keyword evidence="1" id="KW-0812">Transmembrane</keyword>
<keyword evidence="3" id="KW-1185">Reference proteome</keyword>
<dbReference type="InterPro" id="IPR036259">
    <property type="entry name" value="MFS_trans_sf"/>
</dbReference>
<keyword evidence="1" id="KW-0472">Membrane</keyword>
<dbReference type="RefSeq" id="WP_345095991.1">
    <property type="nucleotide sequence ID" value="NZ_BAABIY010000002.1"/>
</dbReference>
<dbReference type="Gene3D" id="1.20.1250.20">
    <property type="entry name" value="MFS general substrate transporter like domains"/>
    <property type="match status" value="1"/>
</dbReference>
<dbReference type="Proteomes" id="UP001501525">
    <property type="component" value="Unassembled WGS sequence"/>
</dbReference>
<evidence type="ECO:0000313" key="2">
    <source>
        <dbReference type="EMBL" id="GAA5094128.1"/>
    </source>
</evidence>
<organism evidence="2 3">
    <name type="scientific">Bartonella acomydis</name>
    <dbReference type="NCBI Taxonomy" id="686234"/>
    <lineage>
        <taxon>Bacteria</taxon>
        <taxon>Pseudomonadati</taxon>
        <taxon>Pseudomonadota</taxon>
        <taxon>Alphaproteobacteria</taxon>
        <taxon>Hyphomicrobiales</taxon>
        <taxon>Bartonellaceae</taxon>
        <taxon>Bartonella</taxon>
    </lineage>
</organism>
<comment type="caution">
    <text evidence="2">The sequence shown here is derived from an EMBL/GenBank/DDBJ whole genome shotgun (WGS) entry which is preliminary data.</text>
</comment>
<dbReference type="SUPFAM" id="SSF103473">
    <property type="entry name" value="MFS general substrate transporter"/>
    <property type="match status" value="1"/>
</dbReference>
<feature type="transmembrane region" description="Helical" evidence="1">
    <location>
        <begin position="29"/>
        <end position="51"/>
    </location>
</feature>
<evidence type="ECO:0000313" key="3">
    <source>
        <dbReference type="Proteomes" id="UP001501525"/>
    </source>
</evidence>
<name>A0ABP9MF13_9HYPH</name>